<organism evidence="9 10">
    <name type="scientific">Williamwhitmania taraxaci</name>
    <dbReference type="NCBI Taxonomy" id="1640674"/>
    <lineage>
        <taxon>Bacteria</taxon>
        <taxon>Pseudomonadati</taxon>
        <taxon>Bacteroidota</taxon>
        <taxon>Bacteroidia</taxon>
        <taxon>Bacteroidales</taxon>
        <taxon>Williamwhitmaniaceae</taxon>
        <taxon>Williamwhitmania</taxon>
    </lineage>
</organism>
<evidence type="ECO:0000256" key="7">
    <source>
        <dbReference type="SAM" id="Phobius"/>
    </source>
</evidence>
<accession>A0A1G6GU68</accession>
<dbReference type="NCBIfam" id="TIGR01068">
    <property type="entry name" value="thioredoxin"/>
    <property type="match status" value="1"/>
</dbReference>
<keyword evidence="7" id="KW-0812">Transmembrane</keyword>
<evidence type="ECO:0000313" key="10">
    <source>
        <dbReference type="Proteomes" id="UP000199452"/>
    </source>
</evidence>
<dbReference type="GO" id="GO:0005829">
    <property type="term" value="C:cytosol"/>
    <property type="evidence" value="ECO:0007669"/>
    <property type="project" value="TreeGrafter"/>
</dbReference>
<sequence>MSIGAIIAIVLAVVVVGYFGIALRRMKKIQVPSSEKIVNLNEANFEHQIKRGITLVDFWATWCMPCKIMVPALNDVAEELDGKVKIAKVDVDQNQSLSAKFKVRSIPTLILFKDGKEINRFVGVKDRNFLLKQLKAVL</sequence>
<dbReference type="AlphaFoldDB" id="A0A1G6GU68"/>
<evidence type="ECO:0000256" key="6">
    <source>
        <dbReference type="NCBIfam" id="TIGR01068"/>
    </source>
</evidence>
<dbReference type="PANTHER" id="PTHR45663:SF11">
    <property type="entry name" value="GEO12009P1"/>
    <property type="match status" value="1"/>
</dbReference>
<proteinExistence type="inferred from homology"/>
<dbReference type="InterPro" id="IPR013766">
    <property type="entry name" value="Thioredoxin_domain"/>
</dbReference>
<gene>
    <name evidence="9" type="ORF">SAMN05216323_100427</name>
</gene>
<dbReference type="STRING" id="1640674.SAMN05216323_100427"/>
<reference evidence="9 10" key="1">
    <citation type="submission" date="2016-09" db="EMBL/GenBank/DDBJ databases">
        <authorList>
            <person name="Capua I."/>
            <person name="De Benedictis P."/>
            <person name="Joannis T."/>
            <person name="Lombin L.H."/>
            <person name="Cattoli G."/>
        </authorList>
    </citation>
    <scope>NUCLEOTIDE SEQUENCE [LARGE SCALE GENOMIC DNA]</scope>
    <source>
        <strain evidence="9 10">A7P-90m</strain>
    </source>
</reference>
<evidence type="ECO:0000256" key="4">
    <source>
        <dbReference type="ARBA" id="ARBA00023157"/>
    </source>
</evidence>
<dbReference type="GO" id="GO:0045454">
    <property type="term" value="P:cell redox homeostasis"/>
    <property type="evidence" value="ECO:0007669"/>
    <property type="project" value="TreeGrafter"/>
</dbReference>
<dbReference type="GO" id="GO:0015035">
    <property type="term" value="F:protein-disulfide reductase activity"/>
    <property type="evidence" value="ECO:0007669"/>
    <property type="project" value="UniProtKB-UniRule"/>
</dbReference>
<keyword evidence="4" id="KW-1015">Disulfide bond</keyword>
<dbReference type="InterPro" id="IPR005746">
    <property type="entry name" value="Thioredoxin"/>
</dbReference>
<dbReference type="Gene3D" id="3.40.30.10">
    <property type="entry name" value="Glutaredoxin"/>
    <property type="match status" value="1"/>
</dbReference>
<feature type="transmembrane region" description="Helical" evidence="7">
    <location>
        <begin position="6"/>
        <end position="23"/>
    </location>
</feature>
<dbReference type="PROSITE" id="PS51352">
    <property type="entry name" value="THIOREDOXIN_2"/>
    <property type="match status" value="1"/>
</dbReference>
<dbReference type="EMBL" id="FMYP01000004">
    <property type="protein sequence ID" value="SDB85514.1"/>
    <property type="molecule type" value="Genomic_DNA"/>
</dbReference>
<keyword evidence="10" id="KW-1185">Reference proteome</keyword>
<dbReference type="RefSeq" id="WP_212590479.1">
    <property type="nucleotide sequence ID" value="NZ_FMYP01000004.1"/>
</dbReference>
<protein>
    <recommendedName>
        <fullName evidence="6">Thioredoxin</fullName>
    </recommendedName>
</protein>
<keyword evidence="3" id="KW-0249">Electron transport</keyword>
<evidence type="ECO:0000256" key="2">
    <source>
        <dbReference type="ARBA" id="ARBA00022448"/>
    </source>
</evidence>
<evidence type="ECO:0000256" key="3">
    <source>
        <dbReference type="ARBA" id="ARBA00022982"/>
    </source>
</evidence>
<dbReference type="Pfam" id="PF00085">
    <property type="entry name" value="Thioredoxin"/>
    <property type="match status" value="1"/>
</dbReference>
<keyword evidence="5" id="KW-0676">Redox-active center</keyword>
<evidence type="ECO:0000313" key="9">
    <source>
        <dbReference type="EMBL" id="SDB85514.1"/>
    </source>
</evidence>
<dbReference type="InterPro" id="IPR036249">
    <property type="entry name" value="Thioredoxin-like_sf"/>
</dbReference>
<dbReference type="Proteomes" id="UP000199452">
    <property type="component" value="Unassembled WGS sequence"/>
</dbReference>
<dbReference type="FunFam" id="3.40.30.10:FF:000001">
    <property type="entry name" value="Thioredoxin"/>
    <property type="match status" value="1"/>
</dbReference>
<evidence type="ECO:0000256" key="1">
    <source>
        <dbReference type="ARBA" id="ARBA00008987"/>
    </source>
</evidence>
<feature type="domain" description="Thioredoxin" evidence="8">
    <location>
        <begin position="1"/>
        <end position="138"/>
    </location>
</feature>
<keyword evidence="7" id="KW-1133">Transmembrane helix</keyword>
<keyword evidence="2" id="KW-0813">Transport</keyword>
<evidence type="ECO:0000256" key="5">
    <source>
        <dbReference type="ARBA" id="ARBA00023284"/>
    </source>
</evidence>
<dbReference type="PRINTS" id="PR00421">
    <property type="entry name" value="THIOREDOXIN"/>
</dbReference>
<dbReference type="SUPFAM" id="SSF52833">
    <property type="entry name" value="Thioredoxin-like"/>
    <property type="match status" value="1"/>
</dbReference>
<name>A0A1G6GU68_9BACT</name>
<keyword evidence="7" id="KW-0472">Membrane</keyword>
<dbReference type="CDD" id="cd02947">
    <property type="entry name" value="TRX_family"/>
    <property type="match status" value="1"/>
</dbReference>
<dbReference type="PANTHER" id="PTHR45663">
    <property type="entry name" value="GEO12009P1"/>
    <property type="match status" value="1"/>
</dbReference>
<comment type="similarity">
    <text evidence="1">Belongs to the thioredoxin family.</text>
</comment>
<evidence type="ECO:0000259" key="8">
    <source>
        <dbReference type="PROSITE" id="PS51352"/>
    </source>
</evidence>